<gene>
    <name evidence="3" type="ORF">Tsubulata_027516</name>
</gene>
<organism evidence="3 4">
    <name type="scientific">Turnera subulata</name>
    <dbReference type="NCBI Taxonomy" id="218843"/>
    <lineage>
        <taxon>Eukaryota</taxon>
        <taxon>Viridiplantae</taxon>
        <taxon>Streptophyta</taxon>
        <taxon>Embryophyta</taxon>
        <taxon>Tracheophyta</taxon>
        <taxon>Spermatophyta</taxon>
        <taxon>Magnoliopsida</taxon>
        <taxon>eudicotyledons</taxon>
        <taxon>Gunneridae</taxon>
        <taxon>Pentapetalae</taxon>
        <taxon>rosids</taxon>
        <taxon>fabids</taxon>
        <taxon>Malpighiales</taxon>
        <taxon>Passifloraceae</taxon>
        <taxon>Turnera</taxon>
    </lineage>
</organism>
<dbReference type="InterPro" id="IPR045177">
    <property type="entry name" value="FDM1-5/IDN2"/>
</dbReference>
<sequence length="280" mass="32674">MKTQRLLQEMKSKYRETSVALGQPWPTLALMLEKITQELEAKSKNLEQLEQELQQRELRIENARKRIRLEQKMTEKTTWEQNKADDSVLKLAEQQKKELDKLHKKIIELGRKLDTKQPLELELECLKGTLQGMEHMGEDEDLKVKKRMDALQEKMKETEYGLADLEKLNQMLLVMMRKSNDEVDARKEVISCRSNFIVSQYLRGNTAPRALIGVKIMGALDSKPFLKEAKRKFQPGEADEKAGELCSQWEEYLRDPSWDPFKVITDGDGNSKYIIDEEDE</sequence>
<reference evidence="3" key="1">
    <citation type="submission" date="2022-02" db="EMBL/GenBank/DDBJ databases">
        <authorList>
            <person name="Henning P.M."/>
            <person name="McCubbin A.G."/>
            <person name="Shore J.S."/>
        </authorList>
    </citation>
    <scope>NUCLEOTIDE SEQUENCE</scope>
    <source>
        <strain evidence="3">F60SS</strain>
        <tissue evidence="3">Leaves</tissue>
    </source>
</reference>
<dbReference type="GO" id="GO:0080188">
    <property type="term" value="P:gene silencing by siRNA-directed DNA methylation"/>
    <property type="evidence" value="ECO:0007669"/>
    <property type="project" value="InterPro"/>
</dbReference>
<evidence type="ECO:0000259" key="2">
    <source>
        <dbReference type="Pfam" id="PF03469"/>
    </source>
</evidence>
<feature type="coiled-coil region" evidence="1">
    <location>
        <begin position="29"/>
        <end position="112"/>
    </location>
</feature>
<evidence type="ECO:0000256" key="1">
    <source>
        <dbReference type="SAM" id="Coils"/>
    </source>
</evidence>
<reference evidence="3" key="2">
    <citation type="journal article" date="2023" name="Plants (Basel)">
        <title>Annotation of the Turnera subulata (Passifloraceae) Draft Genome Reveals the S-Locus Evolved after the Divergence of Turneroideae from Passifloroideae in a Stepwise Manner.</title>
        <authorList>
            <person name="Henning P.M."/>
            <person name="Roalson E.H."/>
            <person name="Mir W."/>
            <person name="McCubbin A.G."/>
            <person name="Shore J.S."/>
        </authorList>
    </citation>
    <scope>NUCLEOTIDE SEQUENCE</scope>
    <source>
        <strain evidence="3">F60SS</strain>
    </source>
</reference>
<comment type="caution">
    <text evidence="3">The sequence shown here is derived from an EMBL/GenBank/DDBJ whole genome shotgun (WGS) entry which is preliminary data.</text>
</comment>
<dbReference type="Pfam" id="PF03469">
    <property type="entry name" value="XH"/>
    <property type="match status" value="1"/>
</dbReference>
<protein>
    <recommendedName>
        <fullName evidence="2">Factor of DNA methylation 1-5/IDN2 domain-containing protein</fullName>
    </recommendedName>
</protein>
<dbReference type="Proteomes" id="UP001141552">
    <property type="component" value="Unassembled WGS sequence"/>
</dbReference>
<evidence type="ECO:0000313" key="4">
    <source>
        <dbReference type="Proteomes" id="UP001141552"/>
    </source>
</evidence>
<name>A0A9Q0G916_9ROSI</name>
<dbReference type="PANTHER" id="PTHR21596">
    <property type="entry name" value="RIBONUCLEASE P SUBUNIT P38"/>
    <property type="match status" value="1"/>
</dbReference>
<evidence type="ECO:0000313" key="3">
    <source>
        <dbReference type="EMBL" id="KAJ4844086.1"/>
    </source>
</evidence>
<dbReference type="AlphaFoldDB" id="A0A9Q0G916"/>
<feature type="domain" description="Factor of DNA methylation 1-5/IDN2" evidence="2">
    <location>
        <begin position="215"/>
        <end position="280"/>
    </location>
</feature>
<dbReference type="OrthoDB" id="1892195at2759"/>
<keyword evidence="1" id="KW-0175">Coiled coil</keyword>
<dbReference type="PANTHER" id="PTHR21596:SF23">
    <property type="entry name" value="FACTOR OF DNA METHYLATION 4"/>
    <property type="match status" value="1"/>
</dbReference>
<dbReference type="InterPro" id="IPR005379">
    <property type="entry name" value="FDM1-5/IDN2_XH"/>
</dbReference>
<keyword evidence="4" id="KW-1185">Reference proteome</keyword>
<proteinExistence type="predicted"/>
<dbReference type="EMBL" id="JAKUCV010002057">
    <property type="protein sequence ID" value="KAJ4844086.1"/>
    <property type="molecule type" value="Genomic_DNA"/>
</dbReference>
<accession>A0A9Q0G916</accession>